<organism evidence="1 2">
    <name type="scientific">Mycobacterium tuberculosis</name>
    <dbReference type="NCBI Taxonomy" id="1773"/>
    <lineage>
        <taxon>Bacteria</taxon>
        <taxon>Bacillati</taxon>
        <taxon>Actinomycetota</taxon>
        <taxon>Actinomycetes</taxon>
        <taxon>Mycobacteriales</taxon>
        <taxon>Mycobacteriaceae</taxon>
        <taxon>Mycobacterium</taxon>
        <taxon>Mycobacterium tuberculosis complex</taxon>
    </lineage>
</organism>
<proteinExistence type="predicted"/>
<sequence length="64" mass="6980">MVLDQVIGHQRVRCAGLEGGGLDDPVTQRERTEFGRVEHVRGFAAAGSHMGSLSPPEYHQPPNQ</sequence>
<reference evidence="2" key="1">
    <citation type="submission" date="2015-03" db="EMBL/GenBank/DDBJ databases">
        <authorList>
            <consortium name="Pathogen Informatics"/>
        </authorList>
    </citation>
    <scope>NUCLEOTIDE SEQUENCE [LARGE SCALE GENOMIC DNA]</scope>
    <source>
        <strain evidence="2">K00500041</strain>
    </source>
</reference>
<gene>
    <name evidence="1" type="ORF">ERS007703_03441</name>
</gene>
<evidence type="ECO:0000313" key="2">
    <source>
        <dbReference type="Proteomes" id="UP000038802"/>
    </source>
</evidence>
<dbReference type="AlphaFoldDB" id="A0A0U0RZ72"/>
<accession>A0A0U0RZ72</accession>
<evidence type="ECO:0000313" key="1">
    <source>
        <dbReference type="EMBL" id="COW34356.1"/>
    </source>
</evidence>
<protein>
    <submittedName>
        <fullName evidence="1">Uncharacterized protein</fullName>
    </submittedName>
</protein>
<dbReference type="Proteomes" id="UP000038802">
    <property type="component" value="Unassembled WGS sequence"/>
</dbReference>
<dbReference type="EMBL" id="CSAE01000468">
    <property type="protein sequence ID" value="COW34356.1"/>
    <property type="molecule type" value="Genomic_DNA"/>
</dbReference>
<name>A0A0U0RZ72_MYCTX</name>